<feature type="non-terminal residue" evidence="2">
    <location>
        <position position="133"/>
    </location>
</feature>
<feature type="region of interest" description="Disordered" evidence="1">
    <location>
        <begin position="92"/>
        <end position="133"/>
    </location>
</feature>
<dbReference type="InterPro" id="IPR023578">
    <property type="entry name" value="Ras_GEF_dom_sf"/>
</dbReference>
<proteinExistence type="predicted"/>
<accession>A0A821NV98</accession>
<dbReference type="GO" id="GO:0007264">
    <property type="term" value="P:small GTPase-mediated signal transduction"/>
    <property type="evidence" value="ECO:0007669"/>
    <property type="project" value="InterPro"/>
</dbReference>
<feature type="compositionally biased region" description="Basic and acidic residues" evidence="1">
    <location>
        <begin position="52"/>
        <end position="67"/>
    </location>
</feature>
<dbReference type="SUPFAM" id="SSF48366">
    <property type="entry name" value="Ras GEF"/>
    <property type="match status" value="1"/>
</dbReference>
<feature type="non-terminal residue" evidence="2">
    <location>
        <position position="1"/>
    </location>
</feature>
<dbReference type="Proteomes" id="UP000663873">
    <property type="component" value="Unassembled WGS sequence"/>
</dbReference>
<comment type="caution">
    <text evidence="2">The sequence shown here is derived from an EMBL/GenBank/DDBJ whole genome shotgun (WGS) entry which is preliminary data.</text>
</comment>
<evidence type="ECO:0000313" key="2">
    <source>
        <dbReference type="EMBL" id="CAF4791410.1"/>
    </source>
</evidence>
<dbReference type="AlphaFoldDB" id="A0A821NV98"/>
<keyword evidence="3" id="KW-1185">Reference proteome</keyword>
<name>A0A821NV98_9BILA</name>
<dbReference type="GO" id="GO:0005085">
    <property type="term" value="F:guanyl-nucleotide exchange factor activity"/>
    <property type="evidence" value="ECO:0007669"/>
    <property type="project" value="InterPro"/>
</dbReference>
<sequence length="133" mass="15311">RKQFEILAKIKLFQSAANAYTTLQPLPDFKHWFDNIQIFTVAESWDLSYRIEPKPMDNTDKKQKLQDDPSPNSRARPVKAFPSEVSLDVFMTRNNPARESKPVFGGSLRSSPSLNSYDKISLTSNHSFPHRQQ</sequence>
<dbReference type="InterPro" id="IPR036964">
    <property type="entry name" value="RASGEF_cat_dom_sf"/>
</dbReference>
<feature type="compositionally biased region" description="Polar residues" evidence="1">
    <location>
        <begin position="108"/>
        <end position="127"/>
    </location>
</feature>
<gene>
    <name evidence="2" type="ORF">UJA718_LOCUS40853</name>
</gene>
<organism evidence="2 3">
    <name type="scientific">Rotaria socialis</name>
    <dbReference type="NCBI Taxonomy" id="392032"/>
    <lineage>
        <taxon>Eukaryota</taxon>
        <taxon>Metazoa</taxon>
        <taxon>Spiralia</taxon>
        <taxon>Gnathifera</taxon>
        <taxon>Rotifera</taxon>
        <taxon>Eurotatoria</taxon>
        <taxon>Bdelloidea</taxon>
        <taxon>Philodinida</taxon>
        <taxon>Philodinidae</taxon>
        <taxon>Rotaria</taxon>
    </lineage>
</organism>
<feature type="region of interest" description="Disordered" evidence="1">
    <location>
        <begin position="52"/>
        <end position="78"/>
    </location>
</feature>
<reference evidence="2" key="1">
    <citation type="submission" date="2021-02" db="EMBL/GenBank/DDBJ databases">
        <authorList>
            <person name="Nowell W R."/>
        </authorList>
    </citation>
    <scope>NUCLEOTIDE SEQUENCE</scope>
</reference>
<dbReference type="Gene3D" id="1.10.840.10">
    <property type="entry name" value="Ras guanine-nucleotide exchange factors catalytic domain"/>
    <property type="match status" value="1"/>
</dbReference>
<protein>
    <submittedName>
        <fullName evidence="2">Uncharacterized protein</fullName>
    </submittedName>
</protein>
<dbReference type="EMBL" id="CAJOBP010046382">
    <property type="protein sequence ID" value="CAF4791410.1"/>
    <property type="molecule type" value="Genomic_DNA"/>
</dbReference>
<evidence type="ECO:0000313" key="3">
    <source>
        <dbReference type="Proteomes" id="UP000663873"/>
    </source>
</evidence>
<evidence type="ECO:0000256" key="1">
    <source>
        <dbReference type="SAM" id="MobiDB-lite"/>
    </source>
</evidence>